<dbReference type="Gene3D" id="1.10.3210.10">
    <property type="entry name" value="Hypothetical protein af1432"/>
    <property type="match status" value="1"/>
</dbReference>
<dbReference type="SUPFAM" id="SSF109604">
    <property type="entry name" value="HD-domain/PDEase-like"/>
    <property type="match status" value="1"/>
</dbReference>
<dbReference type="PANTHER" id="PTHR21174">
    <property type="match status" value="1"/>
</dbReference>
<accession>A0A7W7P432</accession>
<dbReference type="RefSeq" id="WP_184596699.1">
    <property type="nucleotide sequence ID" value="NZ_JACHLI010000038.1"/>
</dbReference>
<dbReference type="AlphaFoldDB" id="A0A7W7P432"/>
<keyword evidence="1" id="KW-0378">Hydrolase</keyword>
<dbReference type="PANTHER" id="PTHR21174:SF0">
    <property type="entry name" value="HD PHOSPHOHYDROLASE FAMILY PROTEIN-RELATED"/>
    <property type="match status" value="1"/>
</dbReference>
<reference evidence="1 2" key="1">
    <citation type="submission" date="2020-08" db="EMBL/GenBank/DDBJ databases">
        <title>Functional genomics of gut bacteria from endangered species of beetles.</title>
        <authorList>
            <person name="Carlos-Shanley C."/>
        </authorList>
    </citation>
    <scope>NUCLEOTIDE SEQUENCE [LARGE SCALE GENOMIC DNA]</scope>
    <source>
        <strain evidence="1 2">S00179</strain>
    </source>
</reference>
<sequence>MPAFDPQRWESLWRQLGSTPPPGSFAALERHYGGADRHYHGTQHILACLAHLDRLRDLARHPAQVELALWLHDVIYDTRRQDNEAASAQLAREWLADAGLDRHGDALQALILATCHQAGGLAEDAALVADIDLSILASTPPVYAQYQAAVRREYAWVPEALFNAGRAKVLRQLLDQPQLYQLPSLRQDWEAPARKNLEDELRTLLPA</sequence>
<dbReference type="Proteomes" id="UP000566995">
    <property type="component" value="Unassembled WGS sequence"/>
</dbReference>
<name>A0A7W7P432_PSENT</name>
<comment type="caution">
    <text evidence="1">The sequence shown here is derived from an EMBL/GenBank/DDBJ whole genome shotgun (WGS) entry which is preliminary data.</text>
</comment>
<protein>
    <submittedName>
        <fullName evidence="1">Putative metal-dependent HD superfamily phosphohydrolase</fullName>
    </submittedName>
</protein>
<proteinExistence type="predicted"/>
<dbReference type="GO" id="GO:0016787">
    <property type="term" value="F:hydrolase activity"/>
    <property type="evidence" value="ECO:0007669"/>
    <property type="project" value="UniProtKB-KW"/>
</dbReference>
<dbReference type="EMBL" id="JACHLI010000038">
    <property type="protein sequence ID" value="MBB4867321.1"/>
    <property type="molecule type" value="Genomic_DNA"/>
</dbReference>
<gene>
    <name evidence="1" type="ORF">HNP46_006232</name>
</gene>
<evidence type="ECO:0000313" key="2">
    <source>
        <dbReference type="Proteomes" id="UP000566995"/>
    </source>
</evidence>
<dbReference type="InterPro" id="IPR009218">
    <property type="entry name" value="HD_phosphohydro"/>
</dbReference>
<organism evidence="1 2">
    <name type="scientific">Pseudomonas nitroreducens</name>
    <dbReference type="NCBI Taxonomy" id="46680"/>
    <lineage>
        <taxon>Bacteria</taxon>
        <taxon>Pseudomonadati</taxon>
        <taxon>Pseudomonadota</taxon>
        <taxon>Gammaproteobacteria</taxon>
        <taxon>Pseudomonadales</taxon>
        <taxon>Pseudomonadaceae</taxon>
        <taxon>Pseudomonas</taxon>
    </lineage>
</organism>
<dbReference type="PIRSF" id="PIRSF035170">
    <property type="entry name" value="HD_phosphohydro"/>
    <property type="match status" value="1"/>
</dbReference>
<evidence type="ECO:0000313" key="1">
    <source>
        <dbReference type="EMBL" id="MBB4867321.1"/>
    </source>
</evidence>